<comment type="caution">
    <text evidence="1">The sequence shown here is derived from an EMBL/GenBank/DDBJ whole genome shotgun (WGS) entry which is preliminary data.</text>
</comment>
<dbReference type="EMBL" id="RJTX01000001">
    <property type="protein sequence ID" value="ROH99460.1"/>
    <property type="molecule type" value="Genomic_DNA"/>
</dbReference>
<reference evidence="1 2" key="1">
    <citation type="submission" date="2018-11" db="EMBL/GenBank/DDBJ databases">
        <title>Proposal to divide the Flavobacteriaceae and reorganize its genera based on Amino Acid Identity values calculated from whole genome sequences.</title>
        <authorList>
            <person name="Nicholson A.C."/>
            <person name="Gulvik C.A."/>
            <person name="Whitney A.M."/>
            <person name="Humrighouse B.W."/>
            <person name="Bell M."/>
            <person name="Holmes B."/>
            <person name="Steigerwalt A."/>
            <person name="Villarma A."/>
            <person name="Sheth M."/>
            <person name="Batra D."/>
            <person name="Pryor J."/>
            <person name="Bernardet J.-F."/>
            <person name="Hugo C."/>
            <person name="Kampfer P."/>
            <person name="Newman J."/>
            <person name="Mcquiston J.R."/>
        </authorList>
    </citation>
    <scope>NUCLEOTIDE SEQUENCE [LARGE SCALE GENOMIC DNA]</scope>
    <source>
        <strain evidence="1 2">DSM 15235</strain>
    </source>
</reference>
<name>A0A3N0W3T8_9FLAO</name>
<proteinExistence type="predicted"/>
<dbReference type="Proteomes" id="UP000269375">
    <property type="component" value="Unassembled WGS sequence"/>
</dbReference>
<dbReference type="OrthoDB" id="1448367at2"/>
<evidence type="ECO:0000313" key="2">
    <source>
        <dbReference type="Proteomes" id="UP000269375"/>
    </source>
</evidence>
<dbReference type="RefSeq" id="WP_123261175.1">
    <property type="nucleotide sequence ID" value="NZ_RJTX01000001.1"/>
</dbReference>
<gene>
    <name evidence="1" type="ORF">EGI05_00770</name>
</gene>
<dbReference type="AlphaFoldDB" id="A0A3N0W3T8"/>
<organism evidence="1 2">
    <name type="scientific">Chryseobacterium daecheongense</name>
    <dbReference type="NCBI Taxonomy" id="192389"/>
    <lineage>
        <taxon>Bacteria</taxon>
        <taxon>Pseudomonadati</taxon>
        <taxon>Bacteroidota</taxon>
        <taxon>Flavobacteriia</taxon>
        <taxon>Flavobacteriales</taxon>
        <taxon>Weeksellaceae</taxon>
        <taxon>Chryseobacterium group</taxon>
        <taxon>Chryseobacterium</taxon>
    </lineage>
</organism>
<evidence type="ECO:0000313" key="1">
    <source>
        <dbReference type="EMBL" id="ROH99460.1"/>
    </source>
</evidence>
<sequence length="77" mass="9173">MATQICPKCKENSFTWSVEDENSGITDWGCYECGYHATENESEEWVCENCKEKTKIRLKDSETEYWWCCRCNKIDKK</sequence>
<accession>A0A3N0W3T8</accession>
<protein>
    <submittedName>
        <fullName evidence="1">Uncharacterized protein</fullName>
    </submittedName>
</protein>